<dbReference type="Gene3D" id="1.10.443.10">
    <property type="entry name" value="Intergrase catalytic core"/>
    <property type="match status" value="1"/>
</dbReference>
<dbReference type="PANTHER" id="PTHR30349">
    <property type="entry name" value="PHAGE INTEGRASE-RELATED"/>
    <property type="match status" value="1"/>
</dbReference>
<proteinExistence type="predicted"/>
<organism evidence="3">
    <name type="scientific">Deinococcus sonorensis KR-87</name>
    <dbReference type="NCBI Taxonomy" id="694439"/>
    <lineage>
        <taxon>Bacteria</taxon>
        <taxon>Thermotogati</taxon>
        <taxon>Deinococcota</taxon>
        <taxon>Deinococci</taxon>
        <taxon>Deinococcales</taxon>
        <taxon>Deinococcaceae</taxon>
        <taxon>Deinococcus</taxon>
    </lineage>
</organism>
<keyword evidence="1" id="KW-0233">DNA recombination</keyword>
<dbReference type="Pfam" id="PF00589">
    <property type="entry name" value="Phage_integrase"/>
    <property type="match status" value="1"/>
</dbReference>
<dbReference type="AlphaFoldDB" id="A0AAU7UI75"/>
<reference evidence="3" key="1">
    <citation type="submission" date="2024-06" db="EMBL/GenBank/DDBJ databases">
        <title>Draft Genome Sequence of Deinococcus sonorensis Type Strain KR-87, a Biofilm Producing Representative of the Genus Deinococcus.</title>
        <authorList>
            <person name="Boren L.S."/>
            <person name="Grosso R.A."/>
            <person name="Hugenberg-Cox A.N."/>
            <person name="Hill J.T.E."/>
            <person name="Albert C.M."/>
            <person name="Tuohy J.M."/>
        </authorList>
    </citation>
    <scope>NUCLEOTIDE SEQUENCE</scope>
    <source>
        <strain evidence="3">KR-87</strain>
        <plasmid evidence="3">pDson05</plasmid>
    </source>
</reference>
<gene>
    <name evidence="3" type="ORF">ABOD76_22315</name>
</gene>
<evidence type="ECO:0000256" key="1">
    <source>
        <dbReference type="ARBA" id="ARBA00023172"/>
    </source>
</evidence>
<keyword evidence="3" id="KW-0614">Plasmid</keyword>
<geneLocation type="plasmid" evidence="3">
    <name>pDson05</name>
</geneLocation>
<dbReference type="KEGG" id="dsc:ABOD76_22315"/>
<dbReference type="InterPro" id="IPR013762">
    <property type="entry name" value="Integrase-like_cat_sf"/>
</dbReference>
<feature type="domain" description="Tyr recombinase" evidence="2">
    <location>
        <begin position="1"/>
        <end position="125"/>
    </location>
</feature>
<dbReference type="GO" id="GO:0015074">
    <property type="term" value="P:DNA integration"/>
    <property type="evidence" value="ECO:0007669"/>
    <property type="project" value="InterPro"/>
</dbReference>
<dbReference type="EMBL" id="CP158301">
    <property type="protein sequence ID" value="XBV87584.1"/>
    <property type="molecule type" value="Genomic_DNA"/>
</dbReference>
<dbReference type="SUPFAM" id="SSF56349">
    <property type="entry name" value="DNA breaking-rejoining enzymes"/>
    <property type="match status" value="1"/>
</dbReference>
<dbReference type="GO" id="GO:0006310">
    <property type="term" value="P:DNA recombination"/>
    <property type="evidence" value="ECO:0007669"/>
    <property type="project" value="UniProtKB-KW"/>
</dbReference>
<dbReference type="GO" id="GO:0003677">
    <property type="term" value="F:DNA binding"/>
    <property type="evidence" value="ECO:0007669"/>
    <property type="project" value="InterPro"/>
</dbReference>
<name>A0AAU7UI75_9DEIO</name>
<dbReference type="PROSITE" id="PS51898">
    <property type="entry name" value="TYR_RECOMBINASE"/>
    <property type="match status" value="1"/>
</dbReference>
<dbReference type="RefSeq" id="WP_350245733.1">
    <property type="nucleotide sequence ID" value="NZ_CP158301.1"/>
</dbReference>
<protein>
    <submittedName>
        <fullName evidence="3">Site-specific integrase</fullName>
    </submittedName>
</protein>
<dbReference type="CDD" id="cd00397">
    <property type="entry name" value="DNA_BRE_C"/>
    <property type="match status" value="1"/>
</dbReference>
<dbReference type="InterPro" id="IPR050090">
    <property type="entry name" value="Tyrosine_recombinase_XerCD"/>
</dbReference>
<evidence type="ECO:0000259" key="2">
    <source>
        <dbReference type="PROSITE" id="PS51898"/>
    </source>
</evidence>
<evidence type="ECO:0000313" key="3">
    <source>
        <dbReference type="EMBL" id="XBV87584.1"/>
    </source>
</evidence>
<dbReference type="InterPro" id="IPR002104">
    <property type="entry name" value="Integrase_catalytic"/>
</dbReference>
<dbReference type="PANTHER" id="PTHR30349:SF81">
    <property type="entry name" value="TYROSINE RECOMBINASE XERC"/>
    <property type="match status" value="1"/>
</dbReference>
<accession>A0AAU7UI75</accession>
<sequence>MKLTWKDIDSGNRRLTVRSKGDKIRIVGISGTLLEALQDHTSQRQDGRLFTYRAHSGAAYHLRRLMEQEGLKWTGFHPYRKYNGTLLYKRTRNFARVAHHLGHASVNTTRAYVEVPADDLADELADL</sequence>
<dbReference type="InterPro" id="IPR011010">
    <property type="entry name" value="DNA_brk_join_enz"/>
</dbReference>